<comment type="function">
    <text evidence="1">Involved in DNA recombination.</text>
</comment>
<evidence type="ECO:0000313" key="7">
    <source>
        <dbReference type="EMBL" id="ABK53632.1"/>
    </source>
</evidence>
<dbReference type="PANTHER" id="PTHR30563">
    <property type="entry name" value="DNA RECOMBINATION PROTEIN RMUC"/>
    <property type="match status" value="1"/>
</dbReference>
<evidence type="ECO:0000256" key="6">
    <source>
        <dbReference type="SAM" id="Phobius"/>
    </source>
</evidence>
<evidence type="ECO:0000256" key="2">
    <source>
        <dbReference type="ARBA" id="ARBA00009840"/>
    </source>
</evidence>
<evidence type="ECO:0000313" key="8">
    <source>
        <dbReference type="Proteomes" id="UP000008221"/>
    </source>
</evidence>
<proteinExistence type="inferred from homology"/>
<organism evidence="7 8">
    <name type="scientific">Acidothermus cellulolyticus (strain ATCC 43068 / DSM 8971 / 11B)</name>
    <dbReference type="NCBI Taxonomy" id="351607"/>
    <lineage>
        <taxon>Bacteria</taxon>
        <taxon>Bacillati</taxon>
        <taxon>Actinomycetota</taxon>
        <taxon>Actinomycetes</taxon>
        <taxon>Acidothermales</taxon>
        <taxon>Acidothermaceae</taxon>
        <taxon>Acidothermus</taxon>
    </lineage>
</organism>
<feature type="transmembrane region" description="Helical" evidence="6">
    <location>
        <begin position="6"/>
        <end position="31"/>
    </location>
</feature>
<evidence type="ECO:0000256" key="5">
    <source>
        <dbReference type="SAM" id="Coils"/>
    </source>
</evidence>
<keyword evidence="6" id="KW-1133">Transmembrane helix</keyword>
<dbReference type="AlphaFoldDB" id="A0LW22"/>
<keyword evidence="3 5" id="KW-0175">Coiled coil</keyword>
<gene>
    <name evidence="7" type="ordered locus">Acel_1860</name>
</gene>
<dbReference type="Pfam" id="PF02646">
    <property type="entry name" value="RmuC"/>
    <property type="match status" value="1"/>
</dbReference>
<dbReference type="EMBL" id="CP000481">
    <property type="protein sequence ID" value="ABK53632.1"/>
    <property type="molecule type" value="Genomic_DNA"/>
</dbReference>
<evidence type="ECO:0008006" key="9">
    <source>
        <dbReference type="Google" id="ProtNLM"/>
    </source>
</evidence>
<keyword evidence="4" id="KW-0233">DNA recombination</keyword>
<comment type="similarity">
    <text evidence="2">Belongs to the RmuC family.</text>
</comment>
<evidence type="ECO:0000256" key="3">
    <source>
        <dbReference type="ARBA" id="ARBA00023054"/>
    </source>
</evidence>
<protein>
    <recommendedName>
        <fullName evidence="9">DNA recombination protein RmuC</fullName>
    </recommendedName>
</protein>
<dbReference type="KEGG" id="ace:Acel_1860"/>
<evidence type="ECO:0000256" key="1">
    <source>
        <dbReference type="ARBA" id="ARBA00003416"/>
    </source>
</evidence>
<reference evidence="7 8" key="1">
    <citation type="journal article" date="2009" name="Genome Res.">
        <title>Complete genome of the cellulolytic thermophile Acidothermus cellulolyticus 11B provides insights into its ecophysiological and evolutionary adaptations.</title>
        <authorList>
            <person name="Barabote R.D."/>
            <person name="Xie G."/>
            <person name="Leu D.H."/>
            <person name="Normand P."/>
            <person name="Necsulea A."/>
            <person name="Daubin V."/>
            <person name="Medigue C."/>
            <person name="Adney W.S."/>
            <person name="Xu X.C."/>
            <person name="Lapidus A."/>
            <person name="Parales R.E."/>
            <person name="Detter C."/>
            <person name="Pujic P."/>
            <person name="Bruce D."/>
            <person name="Lavire C."/>
            <person name="Challacombe J.F."/>
            <person name="Brettin T.S."/>
            <person name="Berry A.M."/>
        </authorList>
    </citation>
    <scope>NUCLEOTIDE SEQUENCE [LARGE SCALE GENOMIC DNA]</scope>
    <source>
        <strain evidence="8">ATCC 43068 / DSM 8971 / 11B</strain>
    </source>
</reference>
<dbReference type="HOGENOM" id="CLU_024057_1_1_11"/>
<dbReference type="Proteomes" id="UP000008221">
    <property type="component" value="Chromosome"/>
</dbReference>
<feature type="coiled-coil region" evidence="5">
    <location>
        <begin position="127"/>
        <end position="154"/>
    </location>
</feature>
<dbReference type="InterPro" id="IPR003798">
    <property type="entry name" value="DNA_recombination_RmuC"/>
</dbReference>
<dbReference type="GO" id="GO:0006310">
    <property type="term" value="P:DNA recombination"/>
    <property type="evidence" value="ECO:0007669"/>
    <property type="project" value="UniProtKB-KW"/>
</dbReference>
<name>A0LW22_ACIC1</name>
<evidence type="ECO:0000256" key="4">
    <source>
        <dbReference type="ARBA" id="ARBA00023172"/>
    </source>
</evidence>
<accession>A0LW22</accession>
<sequence>MSVGSATIPVMVLATLLIGLLVGVLLGYLIAHARIGARLAAATAELDATRAAAERQVEAERRAAAQQIESARLTQEQLREMFAALSSEALHRNSRAFVDLATETLKQITTAAEGDLAKRQQAIEALLAPLRESLAKVEQQIEQVEKERADAYGALRQQVESMGKTSEQLRLETQQLVQALRAPQARGAWGEYQLRRVVEFAGMLEHCDFVEQATTDAEDARLRPDMIVRLPGGKHVVVDAKVPLVGFLDAMAASDPATRDEHVRRHARHLRQHIDHLASKAYWAAVPNTPEFVVLFVPAEAFLSAALETDPDLLQYAMERNVIVATPTTLVLMLRTVAYTWRQEALAANAQQVLDLARSLYSRLATLGGHVNKLGERLGSAVRSYNDAVASLESRVLVTARRLADLKVTADDLESPRQVEVTPRRVQAAELVASADETLVSLPERDTG</sequence>
<dbReference type="STRING" id="351607.Acel_1860"/>
<dbReference type="InParanoid" id="A0LW22"/>
<keyword evidence="8" id="KW-1185">Reference proteome</keyword>
<dbReference type="eggNOG" id="COG1322">
    <property type="taxonomic scope" value="Bacteria"/>
</dbReference>
<keyword evidence="6" id="KW-0812">Transmembrane</keyword>
<dbReference type="PANTHER" id="PTHR30563:SF0">
    <property type="entry name" value="DNA RECOMBINATION PROTEIN RMUC"/>
    <property type="match status" value="1"/>
</dbReference>
<keyword evidence="6" id="KW-0472">Membrane</keyword>